<dbReference type="InterPro" id="IPR026660">
    <property type="entry name" value="PRA-CH"/>
</dbReference>
<organism evidence="14 15">
    <name type="scientific">Micromonospora sonneratiae</name>
    <dbReference type="NCBI Taxonomy" id="1184706"/>
    <lineage>
        <taxon>Bacteria</taxon>
        <taxon>Bacillati</taxon>
        <taxon>Actinomycetota</taxon>
        <taxon>Actinomycetes</taxon>
        <taxon>Micromonosporales</taxon>
        <taxon>Micromonosporaceae</taxon>
        <taxon>Micromonospora</taxon>
    </lineage>
</organism>
<feature type="domain" description="Nucleotidyltransferase substrate binding" evidence="13">
    <location>
        <begin position="132"/>
        <end position="231"/>
    </location>
</feature>
<evidence type="ECO:0000256" key="7">
    <source>
        <dbReference type="ARBA" id="ARBA00022833"/>
    </source>
</evidence>
<dbReference type="NCBIfam" id="NF000768">
    <property type="entry name" value="PRK00051.1"/>
    <property type="match status" value="1"/>
</dbReference>
<dbReference type="InterPro" id="IPR040517">
    <property type="entry name" value="Ant(4')-IIb_substrate-bd"/>
</dbReference>
<comment type="pathway">
    <text evidence="2 10">Amino-acid biosynthesis; L-histidine biosynthesis; L-histidine from 5-phospho-alpha-D-ribose 1-diphosphate: step 3/9.</text>
</comment>
<evidence type="ECO:0000256" key="4">
    <source>
        <dbReference type="ARBA" id="ARBA00022605"/>
    </source>
</evidence>
<comment type="similarity">
    <text evidence="10">Belongs to the PRA-CH family.</text>
</comment>
<dbReference type="InterPro" id="IPR038019">
    <property type="entry name" value="PRib_AMP_CycHydrolase_sf"/>
</dbReference>
<evidence type="ECO:0000256" key="3">
    <source>
        <dbReference type="ARBA" id="ARBA00022490"/>
    </source>
</evidence>
<comment type="function">
    <text evidence="10">Catalyzes the hydrolysis of the adenine ring of phosphoribosyl-AMP.</text>
</comment>
<feature type="binding site" evidence="10">
    <location>
        <position position="402"/>
    </location>
    <ligand>
        <name>Mg(2+)</name>
        <dbReference type="ChEBI" id="CHEBI:18420"/>
    </ligand>
</feature>
<keyword evidence="4 10" id="KW-0028">Amino-acid biosynthesis</keyword>
<dbReference type="PANTHER" id="PTHR42945">
    <property type="entry name" value="HISTIDINE BIOSYNTHESIS BIFUNCTIONAL PROTEIN"/>
    <property type="match status" value="1"/>
</dbReference>
<comment type="catalytic activity">
    <reaction evidence="1 10">
        <text>1-(5-phospho-beta-D-ribosyl)-5'-AMP + H2O = 1-(5-phospho-beta-D-ribosyl)-5-[(5-phospho-beta-D-ribosylamino)methylideneamino]imidazole-4-carboxamide</text>
        <dbReference type="Rhea" id="RHEA:20049"/>
        <dbReference type="ChEBI" id="CHEBI:15377"/>
        <dbReference type="ChEBI" id="CHEBI:58435"/>
        <dbReference type="ChEBI" id="CHEBI:59457"/>
        <dbReference type="EC" id="3.5.4.19"/>
    </reaction>
</comment>
<feature type="compositionally biased region" description="Basic and acidic residues" evidence="11">
    <location>
        <begin position="272"/>
        <end position="281"/>
    </location>
</feature>
<feature type="binding site" evidence="10">
    <location>
        <position position="406"/>
    </location>
    <ligand>
        <name>Mg(2+)</name>
        <dbReference type="ChEBI" id="CHEBI:18420"/>
    </ligand>
</feature>
<proteinExistence type="inferred from homology"/>
<dbReference type="InterPro" id="IPR043519">
    <property type="entry name" value="NT_sf"/>
</dbReference>
<name>A0ABW3YM24_9ACTN</name>
<dbReference type="Pfam" id="PF18280">
    <property type="entry name" value="Ant-IIb_sub-bd"/>
    <property type="match status" value="1"/>
</dbReference>
<comment type="caution">
    <text evidence="14">The sequence shown here is derived from an EMBL/GenBank/DDBJ whole genome shotgun (WGS) entry which is preliminary data.</text>
</comment>
<keyword evidence="6 10" id="KW-0378">Hydrolase</keyword>
<dbReference type="EC" id="3.5.4.19" evidence="10"/>
<keyword evidence="3 10" id="KW-0963">Cytoplasm</keyword>
<dbReference type="Gene3D" id="3.30.460.10">
    <property type="entry name" value="Beta Polymerase, domain 2"/>
    <property type="match status" value="1"/>
</dbReference>
<comment type="cofactor">
    <cofactor evidence="10">
        <name>Zn(2+)</name>
        <dbReference type="ChEBI" id="CHEBI:29105"/>
    </cofactor>
    <text evidence="10">Binds 1 zinc ion per subunit.</text>
</comment>
<keyword evidence="8 10" id="KW-0460">Magnesium</keyword>
<dbReference type="PANTHER" id="PTHR42945:SF11">
    <property type="entry name" value="PHOSPHORIBOSYL-AMP CYCLOHYDROLASE"/>
    <property type="match status" value="1"/>
</dbReference>
<dbReference type="HAMAP" id="MF_01021">
    <property type="entry name" value="HisI"/>
    <property type="match status" value="1"/>
</dbReference>
<feature type="binding site" evidence="10">
    <location>
        <position position="426"/>
    </location>
    <ligand>
        <name>Zn(2+)</name>
        <dbReference type="ChEBI" id="CHEBI:29105"/>
        <note>ligand shared between dimeric partners</note>
    </ligand>
</feature>
<protein>
    <recommendedName>
        <fullName evidence="10">Phosphoribosyl-AMP cyclohydrolase</fullName>
        <shortName evidence="10">PRA-CH</shortName>
        <ecNumber evidence="10">3.5.4.19</ecNumber>
    </recommendedName>
</protein>
<evidence type="ECO:0000259" key="13">
    <source>
        <dbReference type="Pfam" id="PF18280"/>
    </source>
</evidence>
<accession>A0ABW3YM24</accession>
<feature type="domain" description="Phosphoribosyl-AMP cyclohydrolase" evidence="12">
    <location>
        <begin position="355"/>
        <end position="427"/>
    </location>
</feature>
<keyword evidence="15" id="KW-1185">Reference proteome</keyword>
<reference evidence="15" key="1">
    <citation type="journal article" date="2019" name="Int. J. Syst. Evol. Microbiol.">
        <title>The Global Catalogue of Microorganisms (GCM) 10K type strain sequencing project: providing services to taxonomists for standard genome sequencing and annotation.</title>
        <authorList>
            <consortium name="The Broad Institute Genomics Platform"/>
            <consortium name="The Broad Institute Genome Sequencing Center for Infectious Disease"/>
            <person name="Wu L."/>
            <person name="Ma J."/>
        </authorList>
    </citation>
    <scope>NUCLEOTIDE SEQUENCE [LARGE SCALE GENOMIC DNA]</scope>
    <source>
        <strain evidence="15">JCM 31037</strain>
    </source>
</reference>
<evidence type="ECO:0000259" key="12">
    <source>
        <dbReference type="Pfam" id="PF01502"/>
    </source>
</evidence>
<dbReference type="Gene3D" id="1.20.120.330">
    <property type="entry name" value="Nucleotidyltransferases domain 2"/>
    <property type="match status" value="1"/>
</dbReference>
<feature type="region of interest" description="Disordered" evidence="11">
    <location>
        <begin position="430"/>
        <end position="466"/>
    </location>
</feature>
<dbReference type="GO" id="GO:0004635">
    <property type="term" value="F:phosphoribosyl-AMP cyclohydrolase activity"/>
    <property type="evidence" value="ECO:0007669"/>
    <property type="project" value="UniProtKB-EC"/>
</dbReference>
<evidence type="ECO:0000256" key="8">
    <source>
        <dbReference type="ARBA" id="ARBA00022842"/>
    </source>
</evidence>
<keyword evidence="9 10" id="KW-0368">Histidine biosynthesis</keyword>
<dbReference type="SUPFAM" id="SSF141734">
    <property type="entry name" value="HisI-like"/>
    <property type="match status" value="1"/>
</dbReference>
<dbReference type="EMBL" id="JBHTMP010000062">
    <property type="protein sequence ID" value="MFD1324943.1"/>
    <property type="molecule type" value="Genomic_DNA"/>
</dbReference>
<evidence type="ECO:0000256" key="1">
    <source>
        <dbReference type="ARBA" id="ARBA00000024"/>
    </source>
</evidence>
<evidence type="ECO:0000313" key="15">
    <source>
        <dbReference type="Proteomes" id="UP001597260"/>
    </source>
</evidence>
<dbReference type="Pfam" id="PF01502">
    <property type="entry name" value="PRA-CH"/>
    <property type="match status" value="1"/>
</dbReference>
<dbReference type="CDD" id="cd05403">
    <property type="entry name" value="NT_KNTase_like"/>
    <property type="match status" value="1"/>
</dbReference>
<evidence type="ECO:0000256" key="10">
    <source>
        <dbReference type="HAMAP-Rule" id="MF_01021"/>
    </source>
</evidence>
<feature type="binding site" evidence="10">
    <location>
        <position position="419"/>
    </location>
    <ligand>
        <name>Zn(2+)</name>
        <dbReference type="ChEBI" id="CHEBI:29105"/>
        <note>ligand shared between dimeric partners</note>
    </ligand>
</feature>
<dbReference type="Gene3D" id="3.10.20.810">
    <property type="entry name" value="Phosphoribosyl-AMP cyclohydrolase"/>
    <property type="match status" value="1"/>
</dbReference>
<sequence>MGYGPLLNSGFLDEWAARLRDTSPRPVVGVVLRGSHARRAATAFSDVDIDVLVSGPPHTARPAYLADAGDRLAHVSVAVRDVVSWLARLDEPADWALGLPVTAPARLLWAEPGWRSRLDLPVVRHPPGVPRLEDLVATLGKVAGACAAQDPLGARLAAGDLALACPSVLRLANPPVTVASRRAALGAALDLPVAPAGYRDDMLTCLGLRPASTQQLYASAGRLVAGTIALVRPYADQLVTAVGTDLATALADGRLDRYVAQLAQHSWPLRARSSDPGRADRAGATLPSPGTEQSGTVPVPDVTEAGAPATPPVPERTGPARPTALAPDIAARLRRTPDGLVAAVVRQHDTGEVLMLAWMDDEALHRTLTTGRATYWSRSRQEYWVKGATSGHHQYVRSVALDCDGDAVLVSVDQVGVACHTGTRNCFSDELPVTGPQPDGLPVTGPQPDGLPVTGQPTVGEPGEPA</sequence>
<evidence type="ECO:0000256" key="9">
    <source>
        <dbReference type="ARBA" id="ARBA00023102"/>
    </source>
</evidence>
<feature type="region of interest" description="Disordered" evidence="11">
    <location>
        <begin position="270"/>
        <end position="321"/>
    </location>
</feature>
<keyword evidence="7 10" id="KW-0862">Zinc</keyword>
<feature type="binding site" evidence="10">
    <location>
        <position position="403"/>
    </location>
    <ligand>
        <name>Zn(2+)</name>
        <dbReference type="ChEBI" id="CHEBI:29105"/>
        <note>ligand shared between dimeric partners</note>
    </ligand>
</feature>
<evidence type="ECO:0000256" key="2">
    <source>
        <dbReference type="ARBA" id="ARBA00005169"/>
    </source>
</evidence>
<dbReference type="Proteomes" id="UP001597260">
    <property type="component" value="Unassembled WGS sequence"/>
</dbReference>
<evidence type="ECO:0000256" key="5">
    <source>
        <dbReference type="ARBA" id="ARBA00022723"/>
    </source>
</evidence>
<comment type="cofactor">
    <cofactor evidence="10">
        <name>Mg(2+)</name>
        <dbReference type="ChEBI" id="CHEBI:18420"/>
    </cofactor>
    <text evidence="10">Binds 1 Mg(2+) ion per subunit.</text>
</comment>
<gene>
    <name evidence="10 14" type="primary">hisI</name>
    <name evidence="14" type="ORF">ACFQ4H_28045</name>
</gene>
<dbReference type="RefSeq" id="WP_377576419.1">
    <property type="nucleotide sequence ID" value="NZ_JBHTMP010000062.1"/>
</dbReference>
<evidence type="ECO:0000256" key="11">
    <source>
        <dbReference type="SAM" id="MobiDB-lite"/>
    </source>
</evidence>
<comment type="subcellular location">
    <subcellularLocation>
        <location evidence="10">Cytoplasm</location>
    </subcellularLocation>
</comment>
<keyword evidence="5 10" id="KW-0479">Metal-binding</keyword>
<evidence type="ECO:0000256" key="6">
    <source>
        <dbReference type="ARBA" id="ARBA00022801"/>
    </source>
</evidence>
<comment type="subunit">
    <text evidence="10">Homodimer.</text>
</comment>
<dbReference type="InterPro" id="IPR002496">
    <property type="entry name" value="PRib_AMP_CycHydrolase_dom"/>
</dbReference>
<dbReference type="SUPFAM" id="SSF81301">
    <property type="entry name" value="Nucleotidyltransferase"/>
    <property type="match status" value="1"/>
</dbReference>
<feature type="binding site" evidence="10">
    <location>
        <position position="404"/>
    </location>
    <ligand>
        <name>Mg(2+)</name>
        <dbReference type="ChEBI" id="CHEBI:18420"/>
    </ligand>
</feature>
<evidence type="ECO:0000313" key="14">
    <source>
        <dbReference type="EMBL" id="MFD1324943.1"/>
    </source>
</evidence>